<evidence type="ECO:0000313" key="2">
    <source>
        <dbReference type="WBParaSite" id="jg11494"/>
    </source>
</evidence>
<name>A0A915CRP9_9BILA</name>
<proteinExistence type="predicted"/>
<sequence length="189" mass="21738">MFTTGIWPNSATTNPMCRSLESIYLGSEEDLFFLPSTSSSSSTCSSASREDFYWVPSSSTTSPCTFSRSYPLDSFTHFEHKQQSTSFARHSNLKDERRRHRCSIGTQTTQEESEEHSLKEQCHSIAIQLFQLADEFKEEIEQRKQQKWRWSSLFSWKKALPEMPQENTAAGILLNLIASWMFSSAILPQ</sequence>
<dbReference type="AlphaFoldDB" id="A0A915CRP9"/>
<reference evidence="2" key="1">
    <citation type="submission" date="2022-11" db="UniProtKB">
        <authorList>
            <consortium name="WormBaseParasite"/>
        </authorList>
    </citation>
    <scope>IDENTIFICATION</scope>
</reference>
<keyword evidence="1" id="KW-1185">Reference proteome</keyword>
<evidence type="ECO:0000313" key="1">
    <source>
        <dbReference type="Proteomes" id="UP000887574"/>
    </source>
</evidence>
<accession>A0A915CRP9</accession>
<organism evidence="1 2">
    <name type="scientific">Ditylenchus dipsaci</name>
    <dbReference type="NCBI Taxonomy" id="166011"/>
    <lineage>
        <taxon>Eukaryota</taxon>
        <taxon>Metazoa</taxon>
        <taxon>Ecdysozoa</taxon>
        <taxon>Nematoda</taxon>
        <taxon>Chromadorea</taxon>
        <taxon>Rhabditida</taxon>
        <taxon>Tylenchina</taxon>
        <taxon>Tylenchomorpha</taxon>
        <taxon>Sphaerularioidea</taxon>
        <taxon>Anguinidae</taxon>
        <taxon>Anguininae</taxon>
        <taxon>Ditylenchus</taxon>
    </lineage>
</organism>
<protein>
    <submittedName>
        <fullName evidence="2">Uncharacterized protein</fullName>
    </submittedName>
</protein>
<dbReference type="Proteomes" id="UP000887574">
    <property type="component" value="Unplaced"/>
</dbReference>
<dbReference type="WBParaSite" id="jg11494">
    <property type="protein sequence ID" value="jg11494"/>
    <property type="gene ID" value="jg11494"/>
</dbReference>